<keyword evidence="4" id="KW-0472">Membrane</keyword>
<keyword evidence="4" id="KW-1133">Transmembrane helix</keyword>
<protein>
    <submittedName>
        <fullName evidence="5">Probable mediator of RNA polymerase ii transcription subunit 37c</fullName>
    </submittedName>
</protein>
<feature type="transmembrane region" description="Helical" evidence="4">
    <location>
        <begin position="89"/>
        <end position="106"/>
    </location>
</feature>
<dbReference type="GO" id="GO:0140662">
    <property type="term" value="F:ATP-dependent protein folding chaperone"/>
    <property type="evidence" value="ECO:0007669"/>
    <property type="project" value="InterPro"/>
</dbReference>
<dbReference type="AlphaFoldDB" id="A0A830B4U0"/>
<dbReference type="PANTHER" id="PTHR19375">
    <property type="entry name" value="HEAT SHOCK PROTEIN 70KDA"/>
    <property type="match status" value="1"/>
</dbReference>
<keyword evidence="4" id="KW-0812">Transmembrane</keyword>
<dbReference type="SUPFAM" id="SSF53067">
    <property type="entry name" value="Actin-like ATPase domain"/>
    <property type="match status" value="1"/>
</dbReference>
<accession>A0A830B4U0</accession>
<reference evidence="5" key="1">
    <citation type="submission" date="2020-07" db="EMBL/GenBank/DDBJ databases">
        <title>Ethylene signaling mediates host invasion by parasitic plants.</title>
        <authorList>
            <person name="Yoshida S."/>
        </authorList>
    </citation>
    <scope>NUCLEOTIDE SEQUENCE</scope>
    <source>
        <strain evidence="5">Okayama</strain>
    </source>
</reference>
<dbReference type="InterPro" id="IPR013126">
    <property type="entry name" value="Hsp_70_fam"/>
</dbReference>
<name>A0A830B4U0_9LAMI</name>
<keyword evidence="2" id="KW-0547">Nucleotide-binding</keyword>
<dbReference type="EMBL" id="BMAC01000049">
    <property type="protein sequence ID" value="GFP82650.1"/>
    <property type="molecule type" value="Genomic_DNA"/>
</dbReference>
<dbReference type="Pfam" id="PF00012">
    <property type="entry name" value="HSP70"/>
    <property type="match status" value="1"/>
</dbReference>
<comment type="caution">
    <text evidence="5">The sequence shown here is derived from an EMBL/GenBank/DDBJ whole genome shotgun (WGS) entry which is preliminary data.</text>
</comment>
<dbReference type="OrthoDB" id="910573at2759"/>
<dbReference type="InterPro" id="IPR043129">
    <property type="entry name" value="ATPase_NBD"/>
</dbReference>
<keyword evidence="3" id="KW-0067">ATP-binding</keyword>
<dbReference type="FunFam" id="3.30.420.40:FF:000028">
    <property type="entry name" value="heat shock 70 kDa protein-like"/>
    <property type="match status" value="1"/>
</dbReference>
<proteinExistence type="inferred from homology"/>
<comment type="similarity">
    <text evidence="1">Belongs to the heat shock protein 70 family.</text>
</comment>
<evidence type="ECO:0000313" key="5">
    <source>
        <dbReference type="EMBL" id="GFP82650.1"/>
    </source>
</evidence>
<keyword evidence="6" id="KW-1185">Reference proteome</keyword>
<organism evidence="5 6">
    <name type="scientific">Phtheirospermum japonicum</name>
    <dbReference type="NCBI Taxonomy" id="374723"/>
    <lineage>
        <taxon>Eukaryota</taxon>
        <taxon>Viridiplantae</taxon>
        <taxon>Streptophyta</taxon>
        <taxon>Embryophyta</taxon>
        <taxon>Tracheophyta</taxon>
        <taxon>Spermatophyta</taxon>
        <taxon>Magnoliopsida</taxon>
        <taxon>eudicotyledons</taxon>
        <taxon>Gunneridae</taxon>
        <taxon>Pentapetalae</taxon>
        <taxon>asterids</taxon>
        <taxon>lamiids</taxon>
        <taxon>Lamiales</taxon>
        <taxon>Orobanchaceae</taxon>
        <taxon>Orobanchaceae incertae sedis</taxon>
        <taxon>Phtheirospermum</taxon>
    </lineage>
</organism>
<evidence type="ECO:0000313" key="6">
    <source>
        <dbReference type="Proteomes" id="UP000653305"/>
    </source>
</evidence>
<dbReference type="Gene3D" id="3.30.420.40">
    <property type="match status" value="1"/>
</dbReference>
<dbReference type="Proteomes" id="UP000653305">
    <property type="component" value="Unassembled WGS sequence"/>
</dbReference>
<dbReference type="GO" id="GO:0005524">
    <property type="term" value="F:ATP binding"/>
    <property type="evidence" value="ECO:0007669"/>
    <property type="project" value="UniProtKB-KW"/>
</dbReference>
<gene>
    <name evidence="5" type="ORF">PHJA_000408100</name>
</gene>
<sequence length="116" mass="13435">MVLIKMREIAEAFLGSTVKNAMLTVPAYFDDSQCQDTKDTGVIADLNVMHIINEPIAASIAYFYLSPSSSTFKRWNPAKRKKIENKNEGKKISFFFFFFLFSVIRMNQVERCIYKE</sequence>
<evidence type="ECO:0000256" key="1">
    <source>
        <dbReference type="ARBA" id="ARBA00007381"/>
    </source>
</evidence>
<evidence type="ECO:0000256" key="4">
    <source>
        <dbReference type="SAM" id="Phobius"/>
    </source>
</evidence>
<evidence type="ECO:0000256" key="2">
    <source>
        <dbReference type="ARBA" id="ARBA00022741"/>
    </source>
</evidence>
<evidence type="ECO:0000256" key="3">
    <source>
        <dbReference type="ARBA" id="ARBA00022840"/>
    </source>
</evidence>